<protein>
    <submittedName>
        <fullName evidence="1">Uncharacterized protein</fullName>
    </submittedName>
</protein>
<dbReference type="Proteomes" id="UP000187367">
    <property type="component" value="Unassembled WGS sequence"/>
</dbReference>
<proteinExistence type="predicted"/>
<dbReference type="AlphaFoldDB" id="A0A1R1RIR0"/>
<accession>A0A1R1RIR0</accession>
<sequence length="62" mass="6720">MKGSITCRFALKKKADNKAVLLTAENDERIQLTAVMASGDLLLAGDGSQGSLRYEPEMFPDC</sequence>
<dbReference type="EMBL" id="MTJL01000001">
    <property type="protein sequence ID" value="OMI10138.1"/>
    <property type="molecule type" value="Genomic_DNA"/>
</dbReference>
<organism evidence="1 2">
    <name type="scientific">Bacillus swezeyi</name>
    <dbReference type="NCBI Taxonomy" id="1925020"/>
    <lineage>
        <taxon>Bacteria</taxon>
        <taxon>Bacillati</taxon>
        <taxon>Bacillota</taxon>
        <taxon>Bacilli</taxon>
        <taxon>Bacillales</taxon>
        <taxon>Bacillaceae</taxon>
        <taxon>Bacillus</taxon>
    </lineage>
</organism>
<comment type="caution">
    <text evidence="1">The sequence shown here is derived from an EMBL/GenBank/DDBJ whole genome shotgun (WGS) entry which is preliminary data.</text>
</comment>
<gene>
    <name evidence="1" type="ORF">BW143_00645</name>
</gene>
<keyword evidence="2" id="KW-1185">Reference proteome</keyword>
<reference evidence="1 2" key="1">
    <citation type="submission" date="2017-01" db="EMBL/GenBank/DDBJ databases">
        <title>Bacillus phylogenomics.</title>
        <authorList>
            <person name="Dunlap C."/>
        </authorList>
    </citation>
    <scope>NUCLEOTIDE SEQUENCE [LARGE SCALE GENOMIC DNA]</scope>
    <source>
        <strain evidence="1 2">NRRL B-41282</strain>
    </source>
</reference>
<evidence type="ECO:0000313" key="2">
    <source>
        <dbReference type="Proteomes" id="UP000187367"/>
    </source>
</evidence>
<name>A0A1R1RIR0_9BACI</name>
<accession>A0A1R1QZU9</accession>
<evidence type="ECO:0000313" key="1">
    <source>
        <dbReference type="EMBL" id="OMI10138.1"/>
    </source>
</evidence>